<protein>
    <submittedName>
        <fullName evidence="1">Uncharacterized protein</fullName>
    </submittedName>
</protein>
<dbReference type="Proteomes" id="UP001596391">
    <property type="component" value="Unassembled WGS sequence"/>
</dbReference>
<organism evidence="1 2">
    <name type="scientific">Granulicella cerasi</name>
    <dbReference type="NCBI Taxonomy" id="741063"/>
    <lineage>
        <taxon>Bacteria</taxon>
        <taxon>Pseudomonadati</taxon>
        <taxon>Acidobacteriota</taxon>
        <taxon>Terriglobia</taxon>
        <taxon>Terriglobales</taxon>
        <taxon>Acidobacteriaceae</taxon>
        <taxon>Granulicella</taxon>
    </lineage>
</organism>
<dbReference type="EMBL" id="JBHSWI010000001">
    <property type="protein sequence ID" value="MFC6644056.1"/>
    <property type="molecule type" value="Genomic_DNA"/>
</dbReference>
<reference evidence="2" key="1">
    <citation type="journal article" date="2019" name="Int. J. Syst. Evol. Microbiol.">
        <title>The Global Catalogue of Microorganisms (GCM) 10K type strain sequencing project: providing services to taxonomists for standard genome sequencing and annotation.</title>
        <authorList>
            <consortium name="The Broad Institute Genomics Platform"/>
            <consortium name="The Broad Institute Genome Sequencing Center for Infectious Disease"/>
            <person name="Wu L."/>
            <person name="Ma J."/>
        </authorList>
    </citation>
    <scope>NUCLEOTIDE SEQUENCE [LARGE SCALE GENOMIC DNA]</scope>
    <source>
        <strain evidence="2">CGMCC 1.16026</strain>
    </source>
</reference>
<accession>A0ABW1Z3B4</accession>
<sequence length="52" mass="6017">MKARFAEMTPEERARFREVMKEKWGDGCGPSWLNRGGFCGEPTQKEEAEVPR</sequence>
<dbReference type="RefSeq" id="WP_390233374.1">
    <property type="nucleotide sequence ID" value="NZ_JBHSWI010000001.1"/>
</dbReference>
<evidence type="ECO:0000313" key="2">
    <source>
        <dbReference type="Proteomes" id="UP001596391"/>
    </source>
</evidence>
<proteinExistence type="predicted"/>
<comment type="caution">
    <text evidence="1">The sequence shown here is derived from an EMBL/GenBank/DDBJ whole genome shotgun (WGS) entry which is preliminary data.</text>
</comment>
<evidence type="ECO:0000313" key="1">
    <source>
        <dbReference type="EMBL" id="MFC6644056.1"/>
    </source>
</evidence>
<name>A0ABW1Z3B4_9BACT</name>
<gene>
    <name evidence="1" type="ORF">ACFQBQ_00285</name>
</gene>
<keyword evidence="2" id="KW-1185">Reference proteome</keyword>